<organism evidence="1 2">
    <name type="scientific">Arctium lappa</name>
    <name type="common">Greater burdock</name>
    <name type="synonym">Lappa major</name>
    <dbReference type="NCBI Taxonomy" id="4217"/>
    <lineage>
        <taxon>Eukaryota</taxon>
        <taxon>Viridiplantae</taxon>
        <taxon>Streptophyta</taxon>
        <taxon>Embryophyta</taxon>
        <taxon>Tracheophyta</taxon>
        <taxon>Spermatophyta</taxon>
        <taxon>Magnoliopsida</taxon>
        <taxon>eudicotyledons</taxon>
        <taxon>Gunneridae</taxon>
        <taxon>Pentapetalae</taxon>
        <taxon>asterids</taxon>
        <taxon>campanulids</taxon>
        <taxon>Asterales</taxon>
        <taxon>Asteraceae</taxon>
        <taxon>Carduoideae</taxon>
        <taxon>Cardueae</taxon>
        <taxon>Arctiinae</taxon>
        <taxon>Arctium</taxon>
    </lineage>
</organism>
<reference evidence="1 2" key="2">
    <citation type="journal article" date="2022" name="Mol. Ecol. Resour.">
        <title>The genomes of chicory, endive, great burdock and yacon provide insights into Asteraceae paleo-polyploidization history and plant inulin production.</title>
        <authorList>
            <person name="Fan W."/>
            <person name="Wang S."/>
            <person name="Wang H."/>
            <person name="Wang A."/>
            <person name="Jiang F."/>
            <person name="Liu H."/>
            <person name="Zhao H."/>
            <person name="Xu D."/>
            <person name="Zhang Y."/>
        </authorList>
    </citation>
    <scope>NUCLEOTIDE SEQUENCE [LARGE SCALE GENOMIC DNA]</scope>
    <source>
        <strain evidence="2">cv. Niubang</strain>
    </source>
</reference>
<evidence type="ECO:0000313" key="2">
    <source>
        <dbReference type="Proteomes" id="UP001055879"/>
    </source>
</evidence>
<dbReference type="EMBL" id="CM042062">
    <property type="protein sequence ID" value="KAI3669643.1"/>
    <property type="molecule type" value="Genomic_DNA"/>
</dbReference>
<proteinExistence type="predicted"/>
<keyword evidence="2" id="KW-1185">Reference proteome</keyword>
<accession>A0ACB8XNJ6</accession>
<dbReference type="Proteomes" id="UP001055879">
    <property type="component" value="Linkage Group LG16"/>
</dbReference>
<evidence type="ECO:0000313" key="1">
    <source>
        <dbReference type="EMBL" id="KAI3669643.1"/>
    </source>
</evidence>
<sequence>MSKLSMNSRYLILKLLMLVVIEGCLSALDGFNGTCDDSFSCGTISGIGYPFRRRQDPAYCGYPGFDLDCDERNPPTIDIMNLTYHILGIDPTTQILRMIREDMVNSFCPQDLVNTTINHELFDYTSSYMNITFLFGCPFSSNVVGFGSILCRNDEVTNPVFLLPGIQGPGNCKTSVVTPVPVGFVDPTGLGQVLSNGFEVRWKVGRTCTGCMRSGGRCLYDNGTRLTTCVCPEPTFLADSCSTTNKTEVGSSPSSGMQLFYTSFLLVFLALIHISSYYECFQV</sequence>
<reference evidence="2" key="1">
    <citation type="journal article" date="2022" name="Mol. Ecol. Resour.">
        <title>The genomes of chicory, endive, great burdock and yacon provide insights into Asteraceae palaeo-polyploidization history and plant inulin production.</title>
        <authorList>
            <person name="Fan W."/>
            <person name="Wang S."/>
            <person name="Wang H."/>
            <person name="Wang A."/>
            <person name="Jiang F."/>
            <person name="Liu H."/>
            <person name="Zhao H."/>
            <person name="Xu D."/>
            <person name="Zhang Y."/>
        </authorList>
    </citation>
    <scope>NUCLEOTIDE SEQUENCE [LARGE SCALE GENOMIC DNA]</scope>
    <source>
        <strain evidence="2">cv. Niubang</strain>
    </source>
</reference>
<comment type="caution">
    <text evidence="1">The sequence shown here is derived from an EMBL/GenBank/DDBJ whole genome shotgun (WGS) entry which is preliminary data.</text>
</comment>
<name>A0ACB8XNJ6_ARCLA</name>
<gene>
    <name evidence="1" type="ORF">L6452_40957</name>
</gene>
<protein>
    <submittedName>
        <fullName evidence="1">Uncharacterized protein</fullName>
    </submittedName>
</protein>